<keyword evidence="1" id="KW-0472">Membrane</keyword>
<feature type="transmembrane region" description="Helical" evidence="1">
    <location>
        <begin position="20"/>
        <end position="40"/>
    </location>
</feature>
<comment type="caution">
    <text evidence="2">The sequence shown here is derived from an EMBL/GenBank/DDBJ whole genome shotgun (WGS) entry which is preliminary data.</text>
</comment>
<reference evidence="2 3" key="1">
    <citation type="submission" date="2020-04" db="EMBL/GenBank/DDBJ databases">
        <title>Flammeovirga sp. SR4, a novel species isolated from seawater.</title>
        <authorList>
            <person name="Wang X."/>
        </authorList>
    </citation>
    <scope>NUCLEOTIDE SEQUENCE [LARGE SCALE GENOMIC DNA]</scope>
    <source>
        <strain evidence="2 3">SR4</strain>
    </source>
</reference>
<keyword evidence="1" id="KW-1133">Transmembrane helix</keyword>
<dbReference type="Pfam" id="PF09919">
    <property type="entry name" value="DUF2149"/>
    <property type="match status" value="1"/>
</dbReference>
<evidence type="ECO:0000256" key="1">
    <source>
        <dbReference type="SAM" id="Phobius"/>
    </source>
</evidence>
<name>A0A7X8SND0_9BACT</name>
<accession>A0A7X8SND0</accession>
<proteinExistence type="predicted"/>
<dbReference type="Proteomes" id="UP000585050">
    <property type="component" value="Unassembled WGS sequence"/>
</dbReference>
<sequence>MRRRNNPFLNNEDDIDPVSTVANLFDVAMVFAVALMVALVSRFNMQEIFSDEDFTIVKNPGTEEMEIITKKGKEISKYAPSKNQDKKTNGDKGKKIGTAYQLESGEVIYIED</sequence>
<evidence type="ECO:0000313" key="2">
    <source>
        <dbReference type="EMBL" id="NLR93340.1"/>
    </source>
</evidence>
<organism evidence="2 3">
    <name type="scientific">Flammeovirga agarivorans</name>
    <dbReference type="NCBI Taxonomy" id="2726742"/>
    <lineage>
        <taxon>Bacteria</taxon>
        <taxon>Pseudomonadati</taxon>
        <taxon>Bacteroidota</taxon>
        <taxon>Cytophagia</taxon>
        <taxon>Cytophagales</taxon>
        <taxon>Flammeovirgaceae</taxon>
        <taxon>Flammeovirga</taxon>
    </lineage>
</organism>
<dbReference type="AlphaFoldDB" id="A0A7X8SND0"/>
<keyword evidence="3" id="KW-1185">Reference proteome</keyword>
<dbReference type="InterPro" id="IPR018676">
    <property type="entry name" value="DUF2149"/>
</dbReference>
<gene>
    <name evidence="2" type="ORF">HGP29_19245</name>
</gene>
<keyword evidence="1" id="KW-0812">Transmembrane</keyword>
<dbReference type="RefSeq" id="WP_168884053.1">
    <property type="nucleotide sequence ID" value="NZ_JABAIL010000006.1"/>
</dbReference>
<dbReference type="EMBL" id="JABAIL010000006">
    <property type="protein sequence ID" value="NLR93340.1"/>
    <property type="molecule type" value="Genomic_DNA"/>
</dbReference>
<evidence type="ECO:0000313" key="3">
    <source>
        <dbReference type="Proteomes" id="UP000585050"/>
    </source>
</evidence>
<protein>
    <submittedName>
        <fullName evidence="2">DUF2149 domain-containing protein</fullName>
    </submittedName>
</protein>